<evidence type="ECO:0000313" key="1">
    <source>
        <dbReference type="EMBL" id="ABR50047.1"/>
    </source>
</evidence>
<name>A6TV29_ALKMQ</name>
<dbReference type="EMBL" id="CP000724">
    <property type="protein sequence ID" value="ABR50047.1"/>
    <property type="molecule type" value="Genomic_DNA"/>
</dbReference>
<proteinExistence type="predicted"/>
<keyword evidence="2" id="KW-1185">Reference proteome</keyword>
<dbReference type="KEGG" id="amt:Amet_3959"/>
<evidence type="ECO:0000313" key="2">
    <source>
        <dbReference type="Proteomes" id="UP000001572"/>
    </source>
</evidence>
<dbReference type="SUPFAM" id="SSF48498">
    <property type="entry name" value="Tetracyclin repressor-like, C-terminal domain"/>
    <property type="match status" value="1"/>
</dbReference>
<dbReference type="STRING" id="293826.Amet_3959"/>
<dbReference type="AlphaFoldDB" id="A6TV29"/>
<protein>
    <submittedName>
        <fullName evidence="1">Uncharacterized protein</fullName>
    </submittedName>
</protein>
<accession>A6TV29</accession>
<organism evidence="1 2">
    <name type="scientific">Alkaliphilus metalliredigens (strain QYMF)</name>
    <dbReference type="NCBI Taxonomy" id="293826"/>
    <lineage>
        <taxon>Bacteria</taxon>
        <taxon>Bacillati</taxon>
        <taxon>Bacillota</taxon>
        <taxon>Clostridia</taxon>
        <taxon>Peptostreptococcales</taxon>
        <taxon>Natronincolaceae</taxon>
        <taxon>Alkaliphilus</taxon>
    </lineage>
</organism>
<sequence length="134" mass="15474">MTHENIEDKYTKEELAEALRPVSSIISKCEKAQLKFSFPLEFNRMVLYEMQNSPKRIKEMLAEARKSQLQIIDHILLIAIEKKEITKMPIVETKLALFQLLRHAIVLENEPVSAKKLETIVDFIVLPAILEGTE</sequence>
<dbReference type="InterPro" id="IPR036271">
    <property type="entry name" value="Tet_transcr_reg_TetR-rel_C_sf"/>
</dbReference>
<gene>
    <name evidence="1" type="ordered locus">Amet_3959</name>
</gene>
<dbReference type="RefSeq" id="WP_012065001.1">
    <property type="nucleotide sequence ID" value="NC_009633.1"/>
</dbReference>
<reference evidence="2" key="1">
    <citation type="journal article" date="2016" name="Genome Announc.">
        <title>Complete genome sequence of Alkaliphilus metalliredigens strain QYMF, an alkaliphilic and metal-reducing bacterium isolated from borax-contaminated leachate ponds.</title>
        <authorList>
            <person name="Hwang C."/>
            <person name="Copeland A."/>
            <person name="Lucas S."/>
            <person name="Lapidus A."/>
            <person name="Barry K."/>
            <person name="Detter J.C."/>
            <person name="Glavina Del Rio T."/>
            <person name="Hammon N."/>
            <person name="Israni S."/>
            <person name="Dalin E."/>
            <person name="Tice H."/>
            <person name="Pitluck S."/>
            <person name="Chertkov O."/>
            <person name="Brettin T."/>
            <person name="Bruce D."/>
            <person name="Han C."/>
            <person name="Schmutz J."/>
            <person name="Larimer F."/>
            <person name="Land M.L."/>
            <person name="Hauser L."/>
            <person name="Kyrpides N."/>
            <person name="Mikhailova N."/>
            <person name="Ye Q."/>
            <person name="Zhou J."/>
            <person name="Richardson P."/>
            <person name="Fields M.W."/>
        </authorList>
    </citation>
    <scope>NUCLEOTIDE SEQUENCE [LARGE SCALE GENOMIC DNA]</scope>
    <source>
        <strain evidence="2">QYMF</strain>
    </source>
</reference>
<dbReference type="Gene3D" id="1.10.357.10">
    <property type="entry name" value="Tetracycline Repressor, domain 2"/>
    <property type="match status" value="1"/>
</dbReference>
<dbReference type="HOGENOM" id="CLU_1891764_0_0_9"/>
<dbReference type="Proteomes" id="UP000001572">
    <property type="component" value="Chromosome"/>
</dbReference>